<dbReference type="VEuPathDB" id="FungiDB:H257_12371"/>
<keyword evidence="1" id="KW-1133">Transmembrane helix</keyword>
<evidence type="ECO:0000256" key="1">
    <source>
        <dbReference type="SAM" id="Phobius"/>
    </source>
</evidence>
<proteinExistence type="predicted"/>
<keyword evidence="1" id="KW-0812">Transmembrane</keyword>
<dbReference type="Proteomes" id="UP000265427">
    <property type="component" value="Unassembled WGS sequence"/>
</dbReference>
<dbReference type="EMBL" id="QUSZ01005240">
    <property type="protein sequence ID" value="RHY10609.1"/>
    <property type="molecule type" value="Genomic_DNA"/>
</dbReference>
<organism evidence="2 3">
    <name type="scientific">Aphanomyces astaci</name>
    <name type="common">Crayfish plague agent</name>
    <dbReference type="NCBI Taxonomy" id="112090"/>
    <lineage>
        <taxon>Eukaryota</taxon>
        <taxon>Sar</taxon>
        <taxon>Stramenopiles</taxon>
        <taxon>Oomycota</taxon>
        <taxon>Saprolegniomycetes</taxon>
        <taxon>Saprolegniales</taxon>
        <taxon>Verrucalvaceae</taxon>
        <taxon>Aphanomyces</taxon>
    </lineage>
</organism>
<name>A0A397AXL3_APHAT</name>
<keyword evidence="1" id="KW-0472">Membrane</keyword>
<gene>
    <name evidence="2" type="ORF">DYB36_001599</name>
</gene>
<protein>
    <submittedName>
        <fullName evidence="2">Uncharacterized protein</fullName>
    </submittedName>
</protein>
<sequence length="125" mass="14021">RKWLLLTREARHRRQQRADDDADFASLPPLILPPDKDQFFADARATLEADEFNTFPIQNVLPLVVCWVVGLLLKKYNRTSVLVFILAFTIGLSAMCMGYVGAMTAWRDFIKGGDLGFSSVCAAEP</sequence>
<comment type="caution">
    <text evidence="2">The sequence shown here is derived from an EMBL/GenBank/DDBJ whole genome shotgun (WGS) entry which is preliminary data.</text>
</comment>
<feature type="transmembrane region" description="Helical" evidence="1">
    <location>
        <begin position="80"/>
        <end position="102"/>
    </location>
</feature>
<dbReference type="AlphaFoldDB" id="A0A397AXL3"/>
<feature type="non-terminal residue" evidence="2">
    <location>
        <position position="1"/>
    </location>
</feature>
<evidence type="ECO:0000313" key="3">
    <source>
        <dbReference type="Proteomes" id="UP000265427"/>
    </source>
</evidence>
<accession>A0A397AXL3</accession>
<evidence type="ECO:0000313" key="2">
    <source>
        <dbReference type="EMBL" id="RHY10609.1"/>
    </source>
</evidence>
<feature type="transmembrane region" description="Helical" evidence="1">
    <location>
        <begin position="55"/>
        <end position="73"/>
    </location>
</feature>
<reference evidence="2 3" key="1">
    <citation type="submission" date="2018-08" db="EMBL/GenBank/DDBJ databases">
        <title>Aphanomyces genome sequencing and annotation.</title>
        <authorList>
            <person name="Minardi D."/>
            <person name="Oidtmann B."/>
            <person name="Van Der Giezen M."/>
            <person name="Studholme D.J."/>
        </authorList>
    </citation>
    <scope>NUCLEOTIDE SEQUENCE [LARGE SCALE GENOMIC DNA]</scope>
    <source>
        <strain evidence="2 3">Kv</strain>
    </source>
</reference>